<dbReference type="SUPFAM" id="SSF54909">
    <property type="entry name" value="Dimeric alpha+beta barrel"/>
    <property type="match status" value="1"/>
</dbReference>
<sequence length="103" mass="11299">MKYYFFKLLPPRPTFMQDMTPAELQLMQEHAGYWRGQLERGYAVGFGPVADPAGGFGMGLLELPDEVDPASLTAGDPVIKADVGFRAEVFPMPRAVVRAAPRA</sequence>
<gene>
    <name evidence="1" type="ORF">CfE428DRAFT_4790</name>
</gene>
<protein>
    <recommendedName>
        <fullName evidence="3">YCII-related domain-containing protein</fullName>
    </recommendedName>
</protein>
<dbReference type="InParanoid" id="B4D7A0"/>
<evidence type="ECO:0000313" key="2">
    <source>
        <dbReference type="Proteomes" id="UP000005824"/>
    </source>
</evidence>
<dbReference type="RefSeq" id="WP_006982111.1">
    <property type="nucleotide sequence ID" value="NZ_ABVL01000017.1"/>
</dbReference>
<dbReference type="Proteomes" id="UP000005824">
    <property type="component" value="Unassembled WGS sequence"/>
</dbReference>
<organism evidence="1 2">
    <name type="scientific">Chthoniobacter flavus Ellin428</name>
    <dbReference type="NCBI Taxonomy" id="497964"/>
    <lineage>
        <taxon>Bacteria</taxon>
        <taxon>Pseudomonadati</taxon>
        <taxon>Verrucomicrobiota</taxon>
        <taxon>Spartobacteria</taxon>
        <taxon>Chthoniobacterales</taxon>
        <taxon>Chthoniobacteraceae</taxon>
        <taxon>Chthoniobacter</taxon>
    </lineage>
</organism>
<accession>B4D7A0</accession>
<dbReference type="InterPro" id="IPR011008">
    <property type="entry name" value="Dimeric_a/b-barrel"/>
</dbReference>
<dbReference type="eggNOG" id="COG2350">
    <property type="taxonomic scope" value="Bacteria"/>
</dbReference>
<comment type="caution">
    <text evidence="1">The sequence shown here is derived from an EMBL/GenBank/DDBJ whole genome shotgun (WGS) entry which is preliminary data.</text>
</comment>
<dbReference type="AlphaFoldDB" id="B4D7A0"/>
<evidence type="ECO:0000313" key="1">
    <source>
        <dbReference type="EMBL" id="EDY17751.1"/>
    </source>
</evidence>
<dbReference type="EMBL" id="ABVL01000017">
    <property type="protein sequence ID" value="EDY17751.1"/>
    <property type="molecule type" value="Genomic_DNA"/>
</dbReference>
<proteinExistence type="predicted"/>
<reference evidence="1 2" key="1">
    <citation type="journal article" date="2011" name="J. Bacteriol.">
        <title>Genome sequence of Chthoniobacter flavus Ellin428, an aerobic heterotrophic soil bacterium.</title>
        <authorList>
            <person name="Kant R."/>
            <person name="van Passel M.W."/>
            <person name="Palva A."/>
            <person name="Lucas S."/>
            <person name="Lapidus A."/>
            <person name="Glavina Del Rio T."/>
            <person name="Dalin E."/>
            <person name="Tice H."/>
            <person name="Bruce D."/>
            <person name="Goodwin L."/>
            <person name="Pitluck S."/>
            <person name="Larimer F.W."/>
            <person name="Land M.L."/>
            <person name="Hauser L."/>
            <person name="Sangwan P."/>
            <person name="de Vos W.M."/>
            <person name="Janssen P.H."/>
            <person name="Smidt H."/>
        </authorList>
    </citation>
    <scope>NUCLEOTIDE SEQUENCE [LARGE SCALE GENOMIC DNA]</scope>
    <source>
        <strain evidence="1 2">Ellin428</strain>
    </source>
</reference>
<name>B4D7A0_9BACT</name>
<evidence type="ECO:0008006" key="3">
    <source>
        <dbReference type="Google" id="ProtNLM"/>
    </source>
</evidence>
<keyword evidence="2" id="KW-1185">Reference proteome</keyword>